<dbReference type="InterPro" id="IPR006565">
    <property type="entry name" value="BTP"/>
</dbReference>
<evidence type="ECO:0000256" key="4">
    <source>
        <dbReference type="ARBA" id="ARBA00023242"/>
    </source>
</evidence>
<reference evidence="7 8" key="1">
    <citation type="submission" date="2016-07" db="EMBL/GenBank/DDBJ databases">
        <title>Draft genome of the white-rot fungus Obba rivulosa 3A-2.</title>
        <authorList>
            <consortium name="DOE Joint Genome Institute"/>
            <person name="Miettinen O."/>
            <person name="Riley R."/>
            <person name="Acob R."/>
            <person name="Barry K."/>
            <person name="Cullen D."/>
            <person name="De Vries R."/>
            <person name="Hainaut M."/>
            <person name="Hatakka A."/>
            <person name="Henrissat B."/>
            <person name="Hilden K."/>
            <person name="Kuo R."/>
            <person name="Labutti K."/>
            <person name="Lipzen A."/>
            <person name="Makela M.R."/>
            <person name="Sandor L."/>
            <person name="Spatafora J.W."/>
            <person name="Grigoriev I.V."/>
            <person name="Hibbett D.S."/>
        </authorList>
    </citation>
    <scope>NUCLEOTIDE SEQUENCE [LARGE SCALE GENOMIC DNA]</scope>
    <source>
        <strain evidence="7 8">3A-2</strain>
    </source>
</reference>
<evidence type="ECO:0000256" key="3">
    <source>
        <dbReference type="ARBA" id="ARBA00023163"/>
    </source>
</evidence>
<feature type="domain" description="Bromodomain associated" evidence="6">
    <location>
        <begin position="2"/>
        <end position="78"/>
    </location>
</feature>
<dbReference type="GO" id="GO:0005634">
    <property type="term" value="C:nucleus"/>
    <property type="evidence" value="ECO:0007669"/>
    <property type="project" value="UniProtKB-SubCell"/>
</dbReference>
<sequence length="562" mass="60422">MDSGARKLLETVTIETLHAHNFSRSSTQATQVLTDLLSRYLSLVSATCAKYAEHAGRLRVNARDAAAALDELGVGVQELSDYCAVEGRDMARYAVHTASRIQDLNEFKASLAVGLREDHDDAIPLVYGRVPTPALSEDEEEESASDEEEIRMETQETVSSTVEMDLETARERPTKGKSPLTPPASPPRPLSPVSEPSTPPRKRARTSNWQPPEYIPDFLPPFPSEAAADSLPSPPIQEATPPTPAQQPNPIKLERAASPPAPAPPPTLTSSTSSDYLTPVPYNLSILANTPSWHLPSAPPPSPGTPFQNTQKLPLPQTQPALLGAYHHVLTHPPPPIVTSVNPARYRVALAFIHESETRPRWDPAPTLFSNSAPNLPRVAPVGPSYPMPIGKTPLTPPDAKEKDGAAEKKSGLPNAPPKAVVAYERVTPLVSEQTSRIPQLARHILPGSVYTRTTRLAHPPVLQRGTQKLVYGPGINAPWNSGAAPAPTPQPNAAKSKDGANGVVNGDQAKPLPDARLYATWNYEQKHFNEALAVPRRNRVGSIQQGSSSAPGGARGESRMA</sequence>
<accession>A0A8E2AUP9</accession>
<dbReference type="PRINTS" id="PR01217">
    <property type="entry name" value="PRICHEXTENSN"/>
</dbReference>
<gene>
    <name evidence="7" type="ORF">OBBRIDRAFT_753366</name>
</gene>
<organism evidence="7 8">
    <name type="scientific">Obba rivulosa</name>
    <dbReference type="NCBI Taxonomy" id="1052685"/>
    <lineage>
        <taxon>Eukaryota</taxon>
        <taxon>Fungi</taxon>
        <taxon>Dikarya</taxon>
        <taxon>Basidiomycota</taxon>
        <taxon>Agaricomycotina</taxon>
        <taxon>Agaricomycetes</taxon>
        <taxon>Polyporales</taxon>
        <taxon>Gelatoporiaceae</taxon>
        <taxon>Obba</taxon>
    </lineage>
</organism>
<dbReference type="Proteomes" id="UP000250043">
    <property type="component" value="Unassembled WGS sequence"/>
</dbReference>
<evidence type="ECO:0000259" key="6">
    <source>
        <dbReference type="SMART" id="SM00576"/>
    </source>
</evidence>
<feature type="region of interest" description="Disordered" evidence="5">
    <location>
        <begin position="537"/>
        <end position="562"/>
    </location>
</feature>
<keyword evidence="4" id="KW-0539">Nucleus</keyword>
<evidence type="ECO:0000256" key="2">
    <source>
        <dbReference type="ARBA" id="ARBA00023015"/>
    </source>
</evidence>
<proteinExistence type="predicted"/>
<feature type="compositionally biased region" description="Acidic residues" evidence="5">
    <location>
        <begin position="136"/>
        <end position="150"/>
    </location>
</feature>
<dbReference type="EMBL" id="KV722387">
    <property type="protein sequence ID" value="OCH91353.1"/>
    <property type="molecule type" value="Genomic_DNA"/>
</dbReference>
<dbReference type="Gene3D" id="1.10.20.10">
    <property type="entry name" value="Histone, subunit A"/>
    <property type="match status" value="1"/>
</dbReference>
<evidence type="ECO:0000256" key="1">
    <source>
        <dbReference type="ARBA" id="ARBA00004123"/>
    </source>
</evidence>
<feature type="compositionally biased region" description="Pro residues" evidence="5">
    <location>
        <begin position="180"/>
        <end position="190"/>
    </location>
</feature>
<dbReference type="OrthoDB" id="436852at2759"/>
<evidence type="ECO:0000313" key="7">
    <source>
        <dbReference type="EMBL" id="OCH91353.1"/>
    </source>
</evidence>
<dbReference type="Pfam" id="PF07524">
    <property type="entry name" value="Bromo_TP"/>
    <property type="match status" value="1"/>
</dbReference>
<name>A0A8E2AUP9_9APHY</name>
<comment type="subcellular location">
    <subcellularLocation>
        <location evidence="1">Nucleus</location>
    </subcellularLocation>
</comment>
<protein>
    <recommendedName>
        <fullName evidence="6">Bromodomain associated domain-containing protein</fullName>
    </recommendedName>
</protein>
<dbReference type="AlphaFoldDB" id="A0A8E2AUP9"/>
<dbReference type="GO" id="GO:0046982">
    <property type="term" value="F:protein heterodimerization activity"/>
    <property type="evidence" value="ECO:0007669"/>
    <property type="project" value="InterPro"/>
</dbReference>
<feature type="region of interest" description="Disordered" evidence="5">
    <location>
        <begin position="129"/>
        <end position="275"/>
    </location>
</feature>
<keyword evidence="8" id="KW-1185">Reference proteome</keyword>
<evidence type="ECO:0000313" key="8">
    <source>
        <dbReference type="Proteomes" id="UP000250043"/>
    </source>
</evidence>
<dbReference type="InterPro" id="IPR009072">
    <property type="entry name" value="Histone-fold"/>
</dbReference>
<feature type="compositionally biased region" description="Basic and acidic residues" evidence="5">
    <location>
        <begin position="399"/>
        <end position="411"/>
    </location>
</feature>
<evidence type="ECO:0000256" key="5">
    <source>
        <dbReference type="SAM" id="MobiDB-lite"/>
    </source>
</evidence>
<feature type="region of interest" description="Disordered" evidence="5">
    <location>
        <begin position="481"/>
        <end position="511"/>
    </location>
</feature>
<feature type="compositionally biased region" description="Polar residues" evidence="5">
    <location>
        <begin position="542"/>
        <end position="551"/>
    </location>
</feature>
<feature type="region of interest" description="Disordered" evidence="5">
    <location>
        <begin position="390"/>
        <end position="417"/>
    </location>
</feature>
<keyword evidence="2" id="KW-0805">Transcription regulation</keyword>
<feature type="region of interest" description="Disordered" evidence="5">
    <location>
        <begin position="293"/>
        <end position="314"/>
    </location>
</feature>
<dbReference type="SMART" id="SM00576">
    <property type="entry name" value="BTP"/>
    <property type="match status" value="1"/>
</dbReference>
<keyword evidence="3" id="KW-0804">Transcription</keyword>